<reference evidence="11 12" key="1">
    <citation type="journal article" date="2019" name="Appl. Microbiol. Biotechnol.">
        <title>Genome sequence of Isaria javanica and comparative genome analysis insights into family S53 peptidase evolution in fungal entomopathogens.</title>
        <authorList>
            <person name="Lin R."/>
            <person name="Zhang X."/>
            <person name="Xin B."/>
            <person name="Zou M."/>
            <person name="Gao Y."/>
            <person name="Qin F."/>
            <person name="Hu Q."/>
            <person name="Xie B."/>
            <person name="Cheng X."/>
        </authorList>
    </citation>
    <scope>NUCLEOTIDE SEQUENCE [LARGE SCALE GENOMIC DNA]</scope>
    <source>
        <strain evidence="11 12">IJ1G</strain>
    </source>
</reference>
<protein>
    <recommendedName>
        <fullName evidence="1">non-specific serine/threonine protein kinase</fullName>
        <ecNumber evidence="1">2.7.11.1</ecNumber>
    </recommendedName>
</protein>
<keyword evidence="5 11" id="KW-0418">Kinase</keyword>
<keyword evidence="6" id="KW-0067">ATP-binding</keyword>
<dbReference type="InterPro" id="IPR008271">
    <property type="entry name" value="Ser/Thr_kinase_AS"/>
</dbReference>
<evidence type="ECO:0000256" key="3">
    <source>
        <dbReference type="ARBA" id="ARBA00022679"/>
    </source>
</evidence>
<dbReference type="InterPro" id="IPR011009">
    <property type="entry name" value="Kinase-like_dom_sf"/>
</dbReference>
<dbReference type="InterPro" id="IPR000719">
    <property type="entry name" value="Prot_kinase_dom"/>
</dbReference>
<keyword evidence="3" id="KW-0808">Transferase</keyword>
<evidence type="ECO:0000256" key="7">
    <source>
        <dbReference type="ARBA" id="ARBA00047899"/>
    </source>
</evidence>
<comment type="catalytic activity">
    <reaction evidence="7">
        <text>L-threonyl-[protein] + ATP = O-phospho-L-threonyl-[protein] + ADP + H(+)</text>
        <dbReference type="Rhea" id="RHEA:46608"/>
        <dbReference type="Rhea" id="RHEA-COMP:11060"/>
        <dbReference type="Rhea" id="RHEA-COMP:11605"/>
        <dbReference type="ChEBI" id="CHEBI:15378"/>
        <dbReference type="ChEBI" id="CHEBI:30013"/>
        <dbReference type="ChEBI" id="CHEBI:30616"/>
        <dbReference type="ChEBI" id="CHEBI:61977"/>
        <dbReference type="ChEBI" id="CHEBI:456216"/>
        <dbReference type="EC" id="2.7.11.1"/>
    </reaction>
</comment>
<keyword evidence="2" id="KW-0723">Serine/threonine-protein kinase</keyword>
<dbReference type="GO" id="GO:0005524">
    <property type="term" value="F:ATP binding"/>
    <property type="evidence" value="ECO:0007669"/>
    <property type="project" value="UniProtKB-KW"/>
</dbReference>
<proteinExistence type="predicted"/>
<comment type="caution">
    <text evidence="11">The sequence shown here is derived from an EMBL/GenBank/DDBJ whole genome shotgun (WGS) entry which is preliminary data.</text>
</comment>
<feature type="region of interest" description="Disordered" evidence="9">
    <location>
        <begin position="464"/>
        <end position="486"/>
    </location>
</feature>
<dbReference type="PANTHER" id="PTHR24343">
    <property type="entry name" value="SERINE/THREONINE KINASE"/>
    <property type="match status" value="1"/>
</dbReference>
<dbReference type="SUPFAM" id="SSF56112">
    <property type="entry name" value="Protein kinase-like (PK-like)"/>
    <property type="match status" value="1"/>
</dbReference>
<evidence type="ECO:0000256" key="8">
    <source>
        <dbReference type="ARBA" id="ARBA00048679"/>
    </source>
</evidence>
<dbReference type="PROSITE" id="PS00108">
    <property type="entry name" value="PROTEIN_KINASE_ST"/>
    <property type="match status" value="1"/>
</dbReference>
<evidence type="ECO:0000256" key="5">
    <source>
        <dbReference type="ARBA" id="ARBA00022777"/>
    </source>
</evidence>
<sequence>MPKISNVHFAITFDCKTLKPVIKDLGSTCGTLVTFDGEPGMPLSNFEWQLVGPSIAKDQSPVLHITRDVQFKVVVPRHNFTSAGYVEKVNKFLLGTAEPQDLLQSLVLQSGQRTQQPSVQRTPSAGPSLFERVLGKGAFGEVMFPHIVAFLDASFEPYPQLRLEYVPEGSLDQHENFSDLESAKILWQLSSAVEYLHNRNPSIVHRDIKPENILVAERTRGNIYVKFADFGLSKASDVLKTYCCTPLWAAPEFHRKAADFKATKEDTYTADVDIWSLGVVIASLVCGGLPTYEERWQNDADAWVDALQDYFNYAYKELYDGQNDLLWLVMDSMLVKDPDTRSSADYIRDEAGKIVERMEEMKERISSVPVYDGGRGPLTPKLVTVSEASTVVLAHSLEQEGVIVWDETAVAYYADGTGIANAPNHNDDEIPATPRIVSVSEPSAVDSEHKPDLECSIMPLERRGIAGRPNSIREPKNRSSRTQDVPRSLLWKSIGNHFRDPLVDHKDCNRHPMHQ</sequence>
<keyword evidence="4" id="KW-0547">Nucleotide-binding</keyword>
<dbReference type="SMART" id="SM00220">
    <property type="entry name" value="S_TKc"/>
    <property type="match status" value="1"/>
</dbReference>
<evidence type="ECO:0000256" key="2">
    <source>
        <dbReference type="ARBA" id="ARBA00022527"/>
    </source>
</evidence>
<accession>A0A545ULF9</accession>
<dbReference type="Gene3D" id="1.10.510.10">
    <property type="entry name" value="Transferase(Phosphotransferase) domain 1"/>
    <property type="match status" value="1"/>
</dbReference>
<dbReference type="EC" id="2.7.11.1" evidence="1"/>
<organism evidence="11 12">
    <name type="scientific">Cordyceps javanica</name>
    <dbReference type="NCBI Taxonomy" id="43265"/>
    <lineage>
        <taxon>Eukaryota</taxon>
        <taxon>Fungi</taxon>
        <taxon>Dikarya</taxon>
        <taxon>Ascomycota</taxon>
        <taxon>Pezizomycotina</taxon>
        <taxon>Sordariomycetes</taxon>
        <taxon>Hypocreomycetidae</taxon>
        <taxon>Hypocreales</taxon>
        <taxon>Cordycipitaceae</taxon>
        <taxon>Cordyceps</taxon>
    </lineage>
</organism>
<evidence type="ECO:0000256" key="4">
    <source>
        <dbReference type="ARBA" id="ARBA00022741"/>
    </source>
</evidence>
<keyword evidence="12" id="KW-1185">Reference proteome</keyword>
<comment type="catalytic activity">
    <reaction evidence="8">
        <text>L-seryl-[protein] + ATP = O-phospho-L-seryl-[protein] + ADP + H(+)</text>
        <dbReference type="Rhea" id="RHEA:17989"/>
        <dbReference type="Rhea" id="RHEA-COMP:9863"/>
        <dbReference type="Rhea" id="RHEA-COMP:11604"/>
        <dbReference type="ChEBI" id="CHEBI:15378"/>
        <dbReference type="ChEBI" id="CHEBI:29999"/>
        <dbReference type="ChEBI" id="CHEBI:30616"/>
        <dbReference type="ChEBI" id="CHEBI:83421"/>
        <dbReference type="ChEBI" id="CHEBI:456216"/>
        <dbReference type="EC" id="2.7.11.1"/>
    </reaction>
</comment>
<feature type="domain" description="Protein kinase" evidence="10">
    <location>
        <begin position="69"/>
        <end position="355"/>
    </location>
</feature>
<dbReference type="AlphaFoldDB" id="A0A545ULF9"/>
<gene>
    <name evidence="11" type="ORF">IF1G_11055</name>
</gene>
<evidence type="ECO:0000313" key="12">
    <source>
        <dbReference type="Proteomes" id="UP000315783"/>
    </source>
</evidence>
<dbReference type="Proteomes" id="UP000315783">
    <property type="component" value="Unassembled WGS sequence"/>
</dbReference>
<evidence type="ECO:0000259" key="10">
    <source>
        <dbReference type="PROSITE" id="PS50011"/>
    </source>
</evidence>
<evidence type="ECO:0000256" key="6">
    <source>
        <dbReference type="ARBA" id="ARBA00022840"/>
    </source>
</evidence>
<evidence type="ECO:0000256" key="1">
    <source>
        <dbReference type="ARBA" id="ARBA00012513"/>
    </source>
</evidence>
<evidence type="ECO:0000313" key="11">
    <source>
        <dbReference type="EMBL" id="TQV90296.1"/>
    </source>
</evidence>
<dbReference type="GO" id="GO:0004674">
    <property type="term" value="F:protein serine/threonine kinase activity"/>
    <property type="evidence" value="ECO:0007669"/>
    <property type="project" value="UniProtKB-KW"/>
</dbReference>
<name>A0A545ULF9_9HYPO</name>
<dbReference type="Pfam" id="PF00069">
    <property type="entry name" value="Pkinase"/>
    <property type="match status" value="1"/>
</dbReference>
<dbReference type="EMBL" id="SPUK01000029">
    <property type="protein sequence ID" value="TQV90296.1"/>
    <property type="molecule type" value="Genomic_DNA"/>
</dbReference>
<dbReference type="PROSITE" id="PS50011">
    <property type="entry name" value="PROTEIN_KINASE_DOM"/>
    <property type="match status" value="1"/>
</dbReference>
<dbReference type="STRING" id="43265.A0A545ULF9"/>
<evidence type="ECO:0000256" key="9">
    <source>
        <dbReference type="SAM" id="MobiDB-lite"/>
    </source>
</evidence>